<name>A0AAD4ZNH4_PRUDU</name>
<gene>
    <name evidence="1" type="ORF">L3X38_004173</name>
</gene>
<dbReference type="AlphaFoldDB" id="A0AAD4ZNH4"/>
<keyword evidence="2" id="KW-1185">Reference proteome</keyword>
<protein>
    <submittedName>
        <fullName evidence="1">Uncharacterized protein</fullName>
    </submittedName>
</protein>
<dbReference type="Proteomes" id="UP001054821">
    <property type="component" value="Chromosome 1"/>
</dbReference>
<comment type="caution">
    <text evidence="1">The sequence shown here is derived from an EMBL/GenBank/DDBJ whole genome shotgun (WGS) entry which is preliminary data.</text>
</comment>
<evidence type="ECO:0000313" key="1">
    <source>
        <dbReference type="EMBL" id="KAI5351282.1"/>
    </source>
</evidence>
<proteinExistence type="predicted"/>
<accession>A0AAD4ZNH4</accession>
<sequence>MLCWGLEAVANCLTWHTHCFDFEGYTSTILRKNGKLSELIGELQPLFNGTGEQSEGDFYAIASQVHRLAAEVQ</sequence>
<dbReference type="EMBL" id="JAJFAZ020000001">
    <property type="protein sequence ID" value="KAI5351282.1"/>
    <property type="molecule type" value="Genomic_DNA"/>
</dbReference>
<dbReference type="PANTHER" id="PTHR46667">
    <property type="entry name" value="OS05G0182700 PROTEIN"/>
    <property type="match status" value="1"/>
</dbReference>
<dbReference type="PANTHER" id="PTHR46667:SF6">
    <property type="entry name" value="OS01G0185100 PROTEIN"/>
    <property type="match status" value="1"/>
</dbReference>
<organism evidence="1 2">
    <name type="scientific">Prunus dulcis</name>
    <name type="common">Almond</name>
    <name type="synonym">Amygdalus dulcis</name>
    <dbReference type="NCBI Taxonomy" id="3755"/>
    <lineage>
        <taxon>Eukaryota</taxon>
        <taxon>Viridiplantae</taxon>
        <taxon>Streptophyta</taxon>
        <taxon>Embryophyta</taxon>
        <taxon>Tracheophyta</taxon>
        <taxon>Spermatophyta</taxon>
        <taxon>Magnoliopsida</taxon>
        <taxon>eudicotyledons</taxon>
        <taxon>Gunneridae</taxon>
        <taxon>Pentapetalae</taxon>
        <taxon>rosids</taxon>
        <taxon>fabids</taxon>
        <taxon>Rosales</taxon>
        <taxon>Rosaceae</taxon>
        <taxon>Amygdaloideae</taxon>
        <taxon>Amygdaleae</taxon>
        <taxon>Prunus</taxon>
    </lineage>
</organism>
<evidence type="ECO:0000313" key="2">
    <source>
        <dbReference type="Proteomes" id="UP001054821"/>
    </source>
</evidence>
<reference evidence="1 2" key="1">
    <citation type="journal article" date="2022" name="G3 (Bethesda)">
        <title>Whole-genome sequence and methylome profiling of the almond [Prunus dulcis (Mill.) D.A. Webb] cultivar 'Nonpareil'.</title>
        <authorList>
            <person name="D'Amico-Willman K.M."/>
            <person name="Ouma W.Z."/>
            <person name="Meulia T."/>
            <person name="Sideli G.M."/>
            <person name="Gradziel T.M."/>
            <person name="Fresnedo-Ramirez J."/>
        </authorList>
    </citation>
    <scope>NUCLEOTIDE SEQUENCE [LARGE SCALE GENOMIC DNA]</scope>
    <source>
        <strain evidence="1">Clone GOH B32 T37-40</strain>
    </source>
</reference>